<evidence type="ECO:0008006" key="3">
    <source>
        <dbReference type="Google" id="ProtNLM"/>
    </source>
</evidence>
<accession>A0A1A9AC29</accession>
<sequence length="218" mass="24519">MPLNGLFDNFVTAVGDQLAGYGFERGEDGPVFRLFSPEGDALIIEVQISDHSSRSEKVFYINVALVLAPKWAWDRQRTGRPDSELPRHHNGMWRRRLGSSGLWGDDQWRIADDGTAAEVSDRVRRHLEAIVPQLLPLLDRAVVLDGTPDILGPGGWLLRAWLLAEQGPTRELKHLLFAERPAHTHNSVPVRTVWNYANSRAAAEVSRRRYDGDGPSRN</sequence>
<reference evidence="1 2" key="1">
    <citation type="submission" date="2016-06" db="EMBL/GenBank/DDBJ databases">
        <authorList>
            <person name="Kjaerup R.B."/>
            <person name="Dalgaard T.S."/>
            <person name="Juul-Madsen H.R."/>
        </authorList>
    </citation>
    <scope>NUCLEOTIDE SEQUENCE [LARGE SCALE GENOMIC DNA]</scope>
    <source>
        <strain evidence="1 2">DSM 45248</strain>
    </source>
</reference>
<dbReference type="Pfam" id="PF14137">
    <property type="entry name" value="DUF4304"/>
    <property type="match status" value="1"/>
</dbReference>
<name>A0A1A9AC29_9ACTN</name>
<evidence type="ECO:0000313" key="1">
    <source>
        <dbReference type="EMBL" id="SBT54063.1"/>
    </source>
</evidence>
<dbReference type="RefSeq" id="WP_091200504.1">
    <property type="nucleotide sequence ID" value="NZ_LT594324.1"/>
</dbReference>
<evidence type="ECO:0000313" key="2">
    <source>
        <dbReference type="Proteomes" id="UP000198765"/>
    </source>
</evidence>
<dbReference type="AlphaFoldDB" id="A0A1A9AC29"/>
<organism evidence="1 2">
    <name type="scientific">Micromonospora narathiwatensis</name>
    <dbReference type="NCBI Taxonomy" id="299146"/>
    <lineage>
        <taxon>Bacteria</taxon>
        <taxon>Bacillati</taxon>
        <taxon>Actinomycetota</taxon>
        <taxon>Actinomycetes</taxon>
        <taxon>Micromonosporales</taxon>
        <taxon>Micromonosporaceae</taxon>
        <taxon>Micromonospora</taxon>
    </lineage>
</organism>
<proteinExistence type="predicted"/>
<keyword evidence="2" id="KW-1185">Reference proteome</keyword>
<dbReference type="PATRIC" id="fig|299146.4.peg.5331"/>
<protein>
    <recommendedName>
        <fullName evidence="3">DUF4304 domain-containing protein</fullName>
    </recommendedName>
</protein>
<gene>
    <name evidence="1" type="ORF">GA0070621_5166</name>
</gene>
<dbReference type="InterPro" id="IPR025412">
    <property type="entry name" value="DUF4304"/>
</dbReference>
<dbReference type="OrthoDB" id="3398971at2"/>
<dbReference type="Proteomes" id="UP000198765">
    <property type="component" value="Chromosome I"/>
</dbReference>
<dbReference type="EMBL" id="LT594324">
    <property type="protein sequence ID" value="SBT54063.1"/>
    <property type="molecule type" value="Genomic_DNA"/>
</dbReference>